<keyword evidence="6" id="KW-1185">Reference proteome</keyword>
<feature type="domain" description="EcxA zinc-binding" evidence="3">
    <location>
        <begin position="554"/>
        <end position="874"/>
    </location>
</feature>
<dbReference type="Pfam" id="PF17148">
    <property type="entry name" value="DUF5117"/>
    <property type="match status" value="1"/>
</dbReference>
<feature type="compositionally biased region" description="Low complexity" evidence="1">
    <location>
        <begin position="52"/>
        <end position="68"/>
    </location>
</feature>
<accession>A0A518CAM4</accession>
<dbReference type="InterPro" id="IPR032534">
    <property type="entry name" value="EcxA_zinc-bd"/>
</dbReference>
<evidence type="ECO:0000256" key="2">
    <source>
        <dbReference type="SAM" id="SignalP"/>
    </source>
</evidence>
<feature type="region of interest" description="Disordered" evidence="1">
    <location>
        <begin position="486"/>
        <end position="547"/>
    </location>
</feature>
<evidence type="ECO:0008006" key="7">
    <source>
        <dbReference type="Google" id="ProtNLM"/>
    </source>
</evidence>
<organism evidence="5 6">
    <name type="scientific">Bremerella volcania</name>
    <dbReference type="NCBI Taxonomy" id="2527984"/>
    <lineage>
        <taxon>Bacteria</taxon>
        <taxon>Pseudomonadati</taxon>
        <taxon>Planctomycetota</taxon>
        <taxon>Planctomycetia</taxon>
        <taxon>Pirellulales</taxon>
        <taxon>Pirellulaceae</taxon>
        <taxon>Bremerella</taxon>
    </lineage>
</organism>
<dbReference type="KEGG" id="bvo:Pan97_33290"/>
<evidence type="ECO:0000256" key="1">
    <source>
        <dbReference type="SAM" id="MobiDB-lite"/>
    </source>
</evidence>
<dbReference type="Pfam" id="PF16313">
    <property type="entry name" value="DUF4953"/>
    <property type="match status" value="1"/>
</dbReference>
<feature type="domain" description="DUF5117" evidence="4">
    <location>
        <begin position="135"/>
        <end position="310"/>
    </location>
</feature>
<feature type="compositionally biased region" description="Basic and acidic residues" evidence="1">
    <location>
        <begin position="495"/>
        <end position="547"/>
    </location>
</feature>
<proteinExistence type="predicted"/>
<gene>
    <name evidence="5" type="ORF">Pan97_33290</name>
</gene>
<sequence precursor="true">MKVFTLLQRSTAWCATAMVALAATGLAMADETKTDGDMADAAVPSEVAATTGGSSSSSSGGSSSSGSSTPAHAAILKDFKKQDGLIPTYHKGNRMFFELNNTHYNGEFIVLISIARGAGVEPLYGGMSWGFGDDWVWSFRKVDDRIHIVRKNVRFKAQDGKPESRAVKHAYNDSVLFSIPIATKGPGGGDLVEVTPVFMSDLPMIGDVLPGFGFSASKSIFGAVKGFEKNLELQVEATYQSSGRSNIDSVPDSRGLTIDVHYSISKIPSGGYTPRVADDRVGYFLTAVKNYSKSDDNQFVRYVNRWKLEKADPAAKMSEPKEPIIFYMENTIPYKYRKPIRDGILEWNKAFEKAGFIDAIHVRQQEDDADWDPEDVRYNTFRWITSDAGFAMGPSRVNPYTGQILDADIIFDADFLNYWKQAFENYNPQSTEALIGGPLDVNSQEEFLKRVGSISPRHQCMLSGGMSQQFAFGAAAVLADVEKEKAAKKKKKKKDKEEAKSEEEMKEGEKSEDKNAEEKASDDKKEDKEEESKEEEEKKPSAEEVKKEREALLERMIMEGLKEVAMHEVGHTLGLRHNFVASKYHSLAEIADLEDGEATVSSVMDYVPPHIAPPGEKQGAFFPQSIGVYDMWAIEYGYKPFSGGTDGEKGELNKLASKSTEPGLAYLTDEDTTSLSPDPDSNRFDFGKDPLEFAKNQSEVVKAAMDGLADRVVEDGEDYSRVRQAFNTLLNTHGQAMYFASRYVGGVHVNRSHKGQADAPAPFEVVDVEKQREVMKLLSEQVFSDEPFQFDPELYNKLAPSHWNHWGTSFDIRGDYPIHDTISRWQSTILSRLFSSITLDRMHDAELKVPADQDAFTTAEMIESLTDAIFSELDSLEEGDYTVRQPAISSLRRNLQRDYLQRLSTLAMGNSYAPADCQTIAYAQLIDLHEKLRDLEEKELELDAYTRAHLLETTRRIEKVLDAELTLSRP</sequence>
<reference evidence="6" key="1">
    <citation type="submission" date="2019-02" db="EMBL/GenBank/DDBJ databases">
        <title>Deep-cultivation of Planctomycetes and their phenomic and genomic characterization uncovers novel biology.</title>
        <authorList>
            <person name="Wiegand S."/>
            <person name="Jogler M."/>
            <person name="Boedeker C."/>
            <person name="Pinto D."/>
            <person name="Vollmers J."/>
            <person name="Rivas-Marin E."/>
            <person name="Kohn T."/>
            <person name="Peeters S.H."/>
            <person name="Heuer A."/>
            <person name="Rast P."/>
            <person name="Oberbeckmann S."/>
            <person name="Bunk B."/>
            <person name="Jeske O."/>
            <person name="Meyerdierks A."/>
            <person name="Storesund J.E."/>
            <person name="Kallscheuer N."/>
            <person name="Luecker S."/>
            <person name="Lage O.M."/>
            <person name="Pohl T."/>
            <person name="Merkel B.J."/>
            <person name="Hornburger P."/>
            <person name="Mueller R.-W."/>
            <person name="Bruemmer F."/>
            <person name="Labrenz M."/>
            <person name="Spormann A.M."/>
            <person name="Op den Camp H."/>
            <person name="Overmann J."/>
            <person name="Amann R."/>
            <person name="Jetten M.S.M."/>
            <person name="Mascher T."/>
            <person name="Medema M.H."/>
            <person name="Devos D.P."/>
            <person name="Kaster A.-K."/>
            <person name="Ovreas L."/>
            <person name="Rohde M."/>
            <person name="Galperin M.Y."/>
            <person name="Jogler C."/>
        </authorList>
    </citation>
    <scope>NUCLEOTIDE SEQUENCE [LARGE SCALE GENOMIC DNA]</scope>
    <source>
        <strain evidence="6">Pan97</strain>
    </source>
</reference>
<protein>
    <recommendedName>
        <fullName evidence="7">DUF5117 domain-containing protein</fullName>
    </recommendedName>
</protein>
<dbReference type="PANTHER" id="PTHR38478:SF1">
    <property type="entry name" value="ZINC DEPENDENT METALLOPROTEASE DOMAIN LIPOPROTEIN"/>
    <property type="match status" value="1"/>
</dbReference>
<evidence type="ECO:0000313" key="6">
    <source>
        <dbReference type="Proteomes" id="UP000318626"/>
    </source>
</evidence>
<dbReference type="SUPFAM" id="SSF55486">
    <property type="entry name" value="Metalloproteases ('zincins'), catalytic domain"/>
    <property type="match status" value="1"/>
</dbReference>
<name>A0A518CAM4_9BACT</name>
<dbReference type="EMBL" id="CP036289">
    <property type="protein sequence ID" value="QDU76282.1"/>
    <property type="molecule type" value="Genomic_DNA"/>
</dbReference>
<dbReference type="Gene3D" id="3.40.390.10">
    <property type="entry name" value="Collagenase (Catalytic Domain)"/>
    <property type="match status" value="1"/>
</dbReference>
<dbReference type="Proteomes" id="UP000318626">
    <property type="component" value="Chromosome"/>
</dbReference>
<keyword evidence="2" id="KW-0732">Signal</keyword>
<dbReference type="InterPro" id="IPR024079">
    <property type="entry name" value="MetalloPept_cat_dom_sf"/>
</dbReference>
<evidence type="ECO:0000313" key="5">
    <source>
        <dbReference type="EMBL" id="QDU76282.1"/>
    </source>
</evidence>
<feature type="region of interest" description="Disordered" evidence="1">
    <location>
        <begin position="47"/>
        <end position="69"/>
    </location>
</feature>
<dbReference type="GO" id="GO:0008237">
    <property type="term" value="F:metallopeptidase activity"/>
    <property type="evidence" value="ECO:0007669"/>
    <property type="project" value="InterPro"/>
</dbReference>
<dbReference type="AlphaFoldDB" id="A0A518CAM4"/>
<dbReference type="InterPro" id="IPR034032">
    <property type="entry name" value="Zn_MMP-like_bac"/>
</dbReference>
<dbReference type="CDD" id="cd04276">
    <property type="entry name" value="ZnMc_MMP_like_2"/>
    <property type="match status" value="1"/>
</dbReference>
<evidence type="ECO:0000259" key="4">
    <source>
        <dbReference type="Pfam" id="PF17148"/>
    </source>
</evidence>
<dbReference type="PANTHER" id="PTHR38478">
    <property type="entry name" value="PEPTIDASE M1A AND M12B"/>
    <property type="match status" value="1"/>
</dbReference>
<dbReference type="InterPro" id="IPR033413">
    <property type="entry name" value="DUF5117"/>
</dbReference>
<feature type="chain" id="PRO_5021900676" description="DUF5117 domain-containing protein" evidence="2">
    <location>
        <begin position="30"/>
        <end position="970"/>
    </location>
</feature>
<feature type="signal peptide" evidence="2">
    <location>
        <begin position="1"/>
        <end position="29"/>
    </location>
</feature>
<evidence type="ECO:0000259" key="3">
    <source>
        <dbReference type="Pfam" id="PF16313"/>
    </source>
</evidence>